<evidence type="ECO:0000313" key="2">
    <source>
        <dbReference type="Proteomes" id="UP001371218"/>
    </source>
</evidence>
<proteinExistence type="predicted"/>
<reference evidence="1 2" key="1">
    <citation type="submission" date="2024-04" db="EMBL/GenBank/DDBJ databases">
        <title>Novel species of the genus Ideonella isolated from streams.</title>
        <authorList>
            <person name="Lu H."/>
        </authorList>
    </citation>
    <scope>NUCLEOTIDE SEQUENCE [LARGE SCALE GENOMIC DNA]</scope>
    <source>
        <strain evidence="1 2">DXS29W</strain>
    </source>
</reference>
<sequence length="248" mass="28403">MIPEAFWRDLREDQQTLLMVSSSSWPINSRVGVYDSGILCADCEQRLNMADTYGAETLLTKFSSRFHEYRDQARGLVGYEAVDVDRDLLLQFLVSVLWRASVSSHDFFRRVELGPWEDRAKEVTFGNVKARSVGFDAVLRIWARAGRAHTPAPVLDPDHQRWDGVRAYTLYLGRLMAVVKVDSLPFTQPFVAVSVAGTEPLRAVLSEFERAKEFNLMVKMARQSEEIRRMTREQRAELMKRGASPSKR</sequence>
<organism evidence="1 2">
    <name type="scientific">Ideonella lacteola</name>
    <dbReference type="NCBI Taxonomy" id="2984193"/>
    <lineage>
        <taxon>Bacteria</taxon>
        <taxon>Pseudomonadati</taxon>
        <taxon>Pseudomonadota</taxon>
        <taxon>Betaproteobacteria</taxon>
        <taxon>Burkholderiales</taxon>
        <taxon>Sphaerotilaceae</taxon>
        <taxon>Ideonella</taxon>
    </lineage>
</organism>
<name>A0ABU9BSM2_9BURK</name>
<evidence type="ECO:0000313" key="1">
    <source>
        <dbReference type="EMBL" id="MEK8032791.1"/>
    </source>
</evidence>
<accession>A0ABU9BSM2</accession>
<keyword evidence="2" id="KW-1185">Reference proteome</keyword>
<dbReference type="EMBL" id="JBBUTG010000012">
    <property type="protein sequence ID" value="MEK8032791.1"/>
    <property type="molecule type" value="Genomic_DNA"/>
</dbReference>
<protein>
    <submittedName>
        <fullName evidence="1">Uncharacterized protein</fullName>
    </submittedName>
</protein>
<comment type="caution">
    <text evidence="1">The sequence shown here is derived from an EMBL/GenBank/DDBJ whole genome shotgun (WGS) entry which is preliminary data.</text>
</comment>
<dbReference type="RefSeq" id="WP_341427211.1">
    <property type="nucleotide sequence ID" value="NZ_JBBUTG010000012.1"/>
</dbReference>
<gene>
    <name evidence="1" type="ORF">AACH06_18375</name>
</gene>
<dbReference type="Proteomes" id="UP001371218">
    <property type="component" value="Unassembled WGS sequence"/>
</dbReference>